<dbReference type="GO" id="GO:0000009">
    <property type="term" value="F:alpha-1,6-mannosyltransferase activity"/>
    <property type="evidence" value="ECO:0007669"/>
    <property type="project" value="InterPro"/>
</dbReference>
<gene>
    <name evidence="2" type="ORF">Micbo1qcDRAFT_163666</name>
</gene>
<dbReference type="InterPro" id="IPR029044">
    <property type="entry name" value="Nucleotide-diphossugar_trans"/>
</dbReference>
<dbReference type="GO" id="GO:0000136">
    <property type="term" value="C:mannan polymerase complex"/>
    <property type="evidence" value="ECO:0007669"/>
    <property type="project" value="TreeGrafter"/>
</dbReference>
<protein>
    <submittedName>
        <fullName evidence="2">Nucleotide-diphospho-sugar transferase</fullName>
    </submittedName>
</protein>
<evidence type="ECO:0000313" key="2">
    <source>
        <dbReference type="EMBL" id="KXJ90962.1"/>
    </source>
</evidence>
<accession>A0A136J1D5</accession>
<keyword evidence="2" id="KW-0808">Transferase</keyword>
<reference evidence="3" key="1">
    <citation type="submission" date="2016-02" db="EMBL/GenBank/DDBJ databases">
        <title>Draft genome sequence of Microdochium bolleyi, a fungal endophyte of beachgrass.</title>
        <authorList>
            <consortium name="DOE Joint Genome Institute"/>
            <person name="David A.S."/>
            <person name="May G."/>
            <person name="Haridas S."/>
            <person name="Lim J."/>
            <person name="Wang M."/>
            <person name="Labutti K."/>
            <person name="Lipzen A."/>
            <person name="Barry K."/>
            <person name="Grigoriev I.V."/>
        </authorList>
    </citation>
    <scope>NUCLEOTIDE SEQUENCE [LARGE SCALE GENOMIC DNA]</scope>
    <source>
        <strain evidence="3">J235TASD1</strain>
    </source>
</reference>
<keyword evidence="3" id="KW-1185">Reference proteome</keyword>
<evidence type="ECO:0000256" key="1">
    <source>
        <dbReference type="ARBA" id="ARBA00009003"/>
    </source>
</evidence>
<dbReference type="Proteomes" id="UP000070501">
    <property type="component" value="Unassembled WGS sequence"/>
</dbReference>
<dbReference type="EMBL" id="KQ964251">
    <property type="protein sequence ID" value="KXJ90962.1"/>
    <property type="molecule type" value="Genomic_DNA"/>
</dbReference>
<dbReference type="GO" id="GO:0006487">
    <property type="term" value="P:protein N-linked glycosylation"/>
    <property type="evidence" value="ECO:0007669"/>
    <property type="project" value="TreeGrafter"/>
</dbReference>
<dbReference type="SUPFAM" id="SSF53448">
    <property type="entry name" value="Nucleotide-diphospho-sugar transferases"/>
    <property type="match status" value="1"/>
</dbReference>
<dbReference type="Gene3D" id="3.90.550.20">
    <property type="match status" value="1"/>
</dbReference>
<dbReference type="PANTHER" id="PTHR31834">
    <property type="entry name" value="INITIATION-SPECIFIC ALPHA-1,6-MANNOSYLTRANSFERASE"/>
    <property type="match status" value="1"/>
</dbReference>
<comment type="similarity">
    <text evidence="1">Belongs to the glycosyltransferase 32 family.</text>
</comment>
<proteinExistence type="inferred from homology"/>
<dbReference type="InterPro" id="IPR039367">
    <property type="entry name" value="Och1-like"/>
</dbReference>
<dbReference type="InParanoid" id="A0A136J1D5"/>
<dbReference type="PANTHER" id="PTHR31834:SF1">
    <property type="entry name" value="INITIATION-SPECIFIC ALPHA-1,6-MANNOSYLTRANSFERASE"/>
    <property type="match status" value="1"/>
</dbReference>
<dbReference type="Pfam" id="PF04488">
    <property type="entry name" value="Gly_transf_sug"/>
    <property type="match status" value="1"/>
</dbReference>
<dbReference type="AlphaFoldDB" id="A0A136J1D5"/>
<dbReference type="STRING" id="196109.A0A136J1D5"/>
<evidence type="ECO:0000313" key="3">
    <source>
        <dbReference type="Proteomes" id="UP000070501"/>
    </source>
</evidence>
<sequence length="340" mass="37791">MRAHMVRTAREVLTSMAPKGHSFQTPRLLRFLVPAALVFFVTATLYFGVGSHATAALLSHADIAHAPLVPRKIWQILLPMPASVEAKGISLSDAESWLNKNPGYTYTLLGAEGAESFINLHYSDEPEILDTFNSLENPAMRSDFLRYLILLKEGGVYSDIDTEAIRPIEHWVPEKYRSRAKILAGIEWDQQGGAPSSYFTYPLQLGQWTIASSPGHPILQEMVDSCVRLRRQKAGGNSIPGSPIHFTDSEIVNTTGPAAWTRTVWEAIQEVAPNMKSIESLSGLQHPTLFGDILVLPINSFGSGQPHSGSWKYFPHPDTLIKHKFKGTWRTTPWWESSSS</sequence>
<dbReference type="InterPro" id="IPR007577">
    <property type="entry name" value="GlycoTrfase_DXD_sugar-bd_CS"/>
</dbReference>
<organism evidence="2 3">
    <name type="scientific">Microdochium bolleyi</name>
    <dbReference type="NCBI Taxonomy" id="196109"/>
    <lineage>
        <taxon>Eukaryota</taxon>
        <taxon>Fungi</taxon>
        <taxon>Dikarya</taxon>
        <taxon>Ascomycota</taxon>
        <taxon>Pezizomycotina</taxon>
        <taxon>Sordariomycetes</taxon>
        <taxon>Xylariomycetidae</taxon>
        <taxon>Xylariales</taxon>
        <taxon>Microdochiaceae</taxon>
        <taxon>Microdochium</taxon>
    </lineage>
</organism>
<name>A0A136J1D5_9PEZI</name>
<dbReference type="OrthoDB" id="409543at2759"/>